<dbReference type="Gene3D" id="3.30.565.10">
    <property type="entry name" value="Histidine kinase-like ATPase, C-terminal domain"/>
    <property type="match status" value="1"/>
</dbReference>
<gene>
    <name evidence="11" type="ORF">B0537_05445</name>
</gene>
<dbReference type="KEGG" id="dfg:B0537_05445"/>
<keyword evidence="5" id="KW-0547">Nucleotide-binding</keyword>
<evidence type="ECO:0000256" key="2">
    <source>
        <dbReference type="ARBA" id="ARBA00012438"/>
    </source>
</evidence>
<keyword evidence="7" id="KW-0067">ATP-binding</keyword>
<dbReference type="AlphaFoldDB" id="A0A1S6IUX9"/>
<evidence type="ECO:0000256" key="8">
    <source>
        <dbReference type="ARBA" id="ARBA00023012"/>
    </source>
</evidence>
<sequence>MIDRLISIPRLNQSLLYEKWERFINGETIEEDSVFVETVRGWQRSKEFGIDPHRLSLEPLSEEELSVRRAKLEELFSLWEPHIQTIKRTVSTHSLAFHIIFADHDGYILHVHSDNQLNWDVPFRPGVCFSERCVGNNAIGSVLHTGVPLSVIGVEHFAKDLHQWTSVGAPIQDEQGNILAVVQVSVPCGMESPYTFSITVAAAKAVEARLIQMQMAKQLQTIKNNLSQLVQQSEIIFNAMSQGVFIINKDCVVTFFNKAAEKIWGVPASEVVGKRFDCLSAPKCPLKESLLVRTIKEQKTFTNMECTCKNGHQQDINLLVNTNLFWDDNNNVAGAIGIYTDVTLMRRQEARIQEQKKLAMVGQMAAGVAHEIRNPLTSVRGFAQLIREKVGMDNSELREYMEIMIQEIDQADSFINNFLQLAKPKPPHMQQCSLNDVITQFIRIFESQAFLQGVKIITQLQELPPIIIDKDQIKQVLLNLCQNALQAMELGGTITITTEHLVEEEEIRLRVTDNGQGVSPENIEKLGIPFYTTKDTGTGLGLSITYAIIDRHQGRIEVASQLGEGTTFSIYLPLDKQF</sequence>
<dbReference type="PRINTS" id="PR00344">
    <property type="entry name" value="BCTRLSENSOR"/>
</dbReference>
<evidence type="ECO:0000256" key="4">
    <source>
        <dbReference type="ARBA" id="ARBA00022679"/>
    </source>
</evidence>
<keyword evidence="6 11" id="KW-0418">Kinase</keyword>
<dbReference type="Gene3D" id="3.30.450.40">
    <property type="match status" value="1"/>
</dbReference>
<evidence type="ECO:0000256" key="5">
    <source>
        <dbReference type="ARBA" id="ARBA00022741"/>
    </source>
</evidence>
<keyword evidence="4" id="KW-0808">Transferase</keyword>
<dbReference type="InterPro" id="IPR003594">
    <property type="entry name" value="HATPase_dom"/>
</dbReference>
<evidence type="ECO:0000259" key="10">
    <source>
        <dbReference type="PROSITE" id="PS50112"/>
    </source>
</evidence>
<dbReference type="InterPro" id="IPR005467">
    <property type="entry name" value="His_kinase_dom"/>
</dbReference>
<dbReference type="GO" id="GO:0000155">
    <property type="term" value="F:phosphorelay sensor kinase activity"/>
    <property type="evidence" value="ECO:0007669"/>
    <property type="project" value="InterPro"/>
</dbReference>
<dbReference type="SMART" id="SM00387">
    <property type="entry name" value="HATPase_c"/>
    <property type="match status" value="1"/>
</dbReference>
<reference evidence="11 12" key="1">
    <citation type="journal article" date="2016" name="Int. J. Syst. Evol. Microbiol.">
        <title>Desulfotomaculum ferrireducens sp. nov., a moderately thermophilic sulfate-reducing and dissimilatory Fe(III)-reducing bacterium isolated from compost.</title>
        <authorList>
            <person name="Yang G."/>
            <person name="Guo J."/>
            <person name="Zhuang L."/>
            <person name="Yuan Y."/>
            <person name="Zhou S."/>
        </authorList>
    </citation>
    <scope>NUCLEOTIDE SEQUENCE [LARGE SCALE GENOMIC DNA]</scope>
    <source>
        <strain evidence="11 12">GSS09</strain>
    </source>
</reference>
<dbReference type="Pfam" id="PF13426">
    <property type="entry name" value="PAS_9"/>
    <property type="match status" value="1"/>
</dbReference>
<dbReference type="CDD" id="cd00082">
    <property type="entry name" value="HisKA"/>
    <property type="match status" value="1"/>
</dbReference>
<dbReference type="InterPro" id="IPR036097">
    <property type="entry name" value="HisK_dim/P_sf"/>
</dbReference>
<keyword evidence="3" id="KW-0597">Phosphoprotein</keyword>
<feature type="domain" description="Histidine kinase" evidence="9">
    <location>
        <begin position="367"/>
        <end position="576"/>
    </location>
</feature>
<dbReference type="CDD" id="cd00130">
    <property type="entry name" value="PAS"/>
    <property type="match status" value="1"/>
</dbReference>
<dbReference type="Proteomes" id="UP000189464">
    <property type="component" value="Chromosome"/>
</dbReference>
<evidence type="ECO:0000256" key="6">
    <source>
        <dbReference type="ARBA" id="ARBA00022777"/>
    </source>
</evidence>
<dbReference type="InterPro" id="IPR003661">
    <property type="entry name" value="HisK_dim/P_dom"/>
</dbReference>
<name>A0A1S6IUX9_9FIRM</name>
<dbReference type="InterPro" id="IPR036890">
    <property type="entry name" value="HATPase_C_sf"/>
</dbReference>
<feature type="domain" description="PAS" evidence="10">
    <location>
        <begin position="236"/>
        <end position="274"/>
    </location>
</feature>
<dbReference type="SMART" id="SM00091">
    <property type="entry name" value="PAS"/>
    <property type="match status" value="1"/>
</dbReference>
<dbReference type="Pfam" id="PF00512">
    <property type="entry name" value="HisKA"/>
    <property type="match status" value="1"/>
</dbReference>
<comment type="catalytic activity">
    <reaction evidence="1">
        <text>ATP + protein L-histidine = ADP + protein N-phospho-L-histidine.</text>
        <dbReference type="EC" id="2.7.13.3"/>
    </reaction>
</comment>
<dbReference type="InterPro" id="IPR035965">
    <property type="entry name" value="PAS-like_dom_sf"/>
</dbReference>
<dbReference type="Gene3D" id="3.30.450.20">
    <property type="entry name" value="PAS domain"/>
    <property type="match status" value="1"/>
</dbReference>
<protein>
    <recommendedName>
        <fullName evidence="2">histidine kinase</fullName>
        <ecNumber evidence="2">2.7.13.3</ecNumber>
    </recommendedName>
</protein>
<dbReference type="EMBL" id="CP019698">
    <property type="protein sequence ID" value="AQS58580.1"/>
    <property type="molecule type" value="Genomic_DNA"/>
</dbReference>
<proteinExistence type="predicted"/>
<evidence type="ECO:0000256" key="7">
    <source>
        <dbReference type="ARBA" id="ARBA00022840"/>
    </source>
</evidence>
<accession>A0A1S6IUX9</accession>
<dbReference type="SUPFAM" id="SSF55785">
    <property type="entry name" value="PYP-like sensor domain (PAS domain)"/>
    <property type="match status" value="1"/>
</dbReference>
<dbReference type="InterPro" id="IPR004358">
    <property type="entry name" value="Sig_transdc_His_kin-like_C"/>
</dbReference>
<dbReference type="Pfam" id="PF02518">
    <property type="entry name" value="HATPase_c"/>
    <property type="match status" value="1"/>
</dbReference>
<evidence type="ECO:0000313" key="12">
    <source>
        <dbReference type="Proteomes" id="UP000189464"/>
    </source>
</evidence>
<dbReference type="PANTHER" id="PTHR43065:SF10">
    <property type="entry name" value="PEROXIDE STRESS-ACTIVATED HISTIDINE KINASE MAK3"/>
    <property type="match status" value="1"/>
</dbReference>
<evidence type="ECO:0000259" key="9">
    <source>
        <dbReference type="PROSITE" id="PS50109"/>
    </source>
</evidence>
<dbReference type="Gene3D" id="1.10.287.130">
    <property type="match status" value="1"/>
</dbReference>
<dbReference type="PROSITE" id="PS50109">
    <property type="entry name" value="HIS_KIN"/>
    <property type="match status" value="1"/>
</dbReference>
<dbReference type="EC" id="2.7.13.3" evidence="2"/>
<dbReference type="OrthoDB" id="9784397at2"/>
<dbReference type="InterPro" id="IPR000014">
    <property type="entry name" value="PAS"/>
</dbReference>
<dbReference type="PANTHER" id="PTHR43065">
    <property type="entry name" value="SENSOR HISTIDINE KINASE"/>
    <property type="match status" value="1"/>
</dbReference>
<evidence type="ECO:0000256" key="3">
    <source>
        <dbReference type="ARBA" id="ARBA00022553"/>
    </source>
</evidence>
<keyword evidence="8" id="KW-0902">Two-component regulatory system</keyword>
<dbReference type="SMART" id="SM00388">
    <property type="entry name" value="HisKA"/>
    <property type="match status" value="1"/>
</dbReference>
<evidence type="ECO:0000313" key="11">
    <source>
        <dbReference type="EMBL" id="AQS58580.1"/>
    </source>
</evidence>
<organism evidence="11 12">
    <name type="scientific">Desulforamulus ferrireducens</name>
    <dbReference type="NCBI Taxonomy" id="1833852"/>
    <lineage>
        <taxon>Bacteria</taxon>
        <taxon>Bacillati</taxon>
        <taxon>Bacillota</taxon>
        <taxon>Clostridia</taxon>
        <taxon>Eubacteriales</taxon>
        <taxon>Peptococcaceae</taxon>
        <taxon>Desulforamulus</taxon>
    </lineage>
</organism>
<dbReference type="InterPro" id="IPR029016">
    <property type="entry name" value="GAF-like_dom_sf"/>
</dbReference>
<dbReference type="NCBIfam" id="TIGR00229">
    <property type="entry name" value="sensory_box"/>
    <property type="match status" value="1"/>
</dbReference>
<dbReference type="PROSITE" id="PS50112">
    <property type="entry name" value="PAS"/>
    <property type="match status" value="1"/>
</dbReference>
<dbReference type="RefSeq" id="WP_077713534.1">
    <property type="nucleotide sequence ID" value="NZ_CP019698.1"/>
</dbReference>
<dbReference type="SUPFAM" id="SSF55874">
    <property type="entry name" value="ATPase domain of HSP90 chaperone/DNA topoisomerase II/histidine kinase"/>
    <property type="match status" value="1"/>
</dbReference>
<dbReference type="GO" id="GO:0005524">
    <property type="term" value="F:ATP binding"/>
    <property type="evidence" value="ECO:0007669"/>
    <property type="project" value="UniProtKB-KW"/>
</dbReference>
<evidence type="ECO:0000256" key="1">
    <source>
        <dbReference type="ARBA" id="ARBA00000085"/>
    </source>
</evidence>
<dbReference type="STRING" id="1833852.B0537_05445"/>
<dbReference type="SUPFAM" id="SSF47384">
    <property type="entry name" value="Homodimeric domain of signal transducing histidine kinase"/>
    <property type="match status" value="1"/>
</dbReference>
<keyword evidence="12" id="KW-1185">Reference proteome</keyword>